<reference evidence="2 3" key="1">
    <citation type="submission" date="2022-10" db="EMBL/GenBank/DDBJ databases">
        <title>High-quality genome sequences of two octocoral-associated bacteria, Endozoicomonas euniceicola EF212 and Endozoicomonas gorgoniicola PS125.</title>
        <authorList>
            <person name="Chiou Y.-J."/>
            <person name="Chen Y.-H."/>
        </authorList>
    </citation>
    <scope>NUCLEOTIDE SEQUENCE [LARGE SCALE GENOMIC DNA]</scope>
    <source>
        <strain evidence="2 3">PS125</strain>
    </source>
</reference>
<evidence type="ECO:0000313" key="3">
    <source>
        <dbReference type="Proteomes" id="UP001209854"/>
    </source>
</evidence>
<dbReference type="RefSeq" id="WP_262567488.1">
    <property type="nucleotide sequence ID" value="NZ_JAPFCC010000001.1"/>
</dbReference>
<proteinExistence type="predicted"/>
<gene>
    <name evidence="2" type="ORF">NX722_07715</name>
</gene>
<evidence type="ECO:0000313" key="2">
    <source>
        <dbReference type="EMBL" id="MCW7552535.1"/>
    </source>
</evidence>
<accession>A0ABT3MT32</accession>
<keyword evidence="3" id="KW-1185">Reference proteome</keyword>
<name>A0ABT3MT32_9GAMM</name>
<feature type="compositionally biased region" description="Basic and acidic residues" evidence="1">
    <location>
        <begin position="650"/>
        <end position="660"/>
    </location>
</feature>
<organism evidence="2 3">
    <name type="scientific">Endozoicomonas gorgoniicola</name>
    <dbReference type="NCBI Taxonomy" id="1234144"/>
    <lineage>
        <taxon>Bacteria</taxon>
        <taxon>Pseudomonadati</taxon>
        <taxon>Pseudomonadota</taxon>
        <taxon>Gammaproteobacteria</taxon>
        <taxon>Oceanospirillales</taxon>
        <taxon>Endozoicomonadaceae</taxon>
        <taxon>Endozoicomonas</taxon>
    </lineage>
</organism>
<feature type="compositionally biased region" description="Low complexity" evidence="1">
    <location>
        <begin position="15"/>
        <end position="24"/>
    </location>
</feature>
<evidence type="ECO:0000256" key="1">
    <source>
        <dbReference type="SAM" id="MobiDB-lite"/>
    </source>
</evidence>
<feature type="compositionally biased region" description="Basic residues" evidence="1">
    <location>
        <begin position="593"/>
        <end position="608"/>
    </location>
</feature>
<feature type="compositionally biased region" description="Polar residues" evidence="1">
    <location>
        <begin position="28"/>
        <end position="37"/>
    </location>
</feature>
<feature type="region of interest" description="Disordered" evidence="1">
    <location>
        <begin position="1"/>
        <end position="61"/>
    </location>
</feature>
<feature type="compositionally biased region" description="Low complexity" evidence="1">
    <location>
        <begin position="610"/>
        <end position="619"/>
    </location>
</feature>
<protein>
    <submittedName>
        <fullName evidence="2">Uncharacterized protein</fullName>
    </submittedName>
</protein>
<dbReference type="Proteomes" id="UP001209854">
    <property type="component" value="Unassembled WGS sequence"/>
</dbReference>
<comment type="caution">
    <text evidence="2">The sequence shown here is derived from an EMBL/GenBank/DDBJ whole genome shotgun (WGS) entry which is preliminary data.</text>
</comment>
<feature type="region of interest" description="Disordered" evidence="1">
    <location>
        <begin position="573"/>
        <end position="663"/>
    </location>
</feature>
<dbReference type="EMBL" id="JAPFCC010000001">
    <property type="protein sequence ID" value="MCW7552535.1"/>
    <property type="molecule type" value="Genomic_DNA"/>
</dbReference>
<sequence>MDIDPKGQPTPPQPQSDTTDTTEPASTAKETATSLNRQLEKTSETTVSTSLSPSDPDRPDSPAIEARLVAVYPSTSGIPQETVVQFMDFIREQAKRCLRPDVDALMNRLFEWFKPELSIHDDLTDSAIDSFIQQSPEHARALLFLATTILPDDEEKALRLVTRVAESAPEAVSELLFRWQTIQGVVNAGSDENVDVLRIFDDSMKLAALDDDMGVWLLHLIRQGFVKGMEYSVNPIQLTDSDGQYILIYRMCRGPYLDEKNSTIEEKARDCILLMMCDPLSFGLLDLLPKLKEPTPELIQITRNISSDRDDEFRYLLLPWFITKCSSLFSADSGYDTSFPSFVSRLGGDCTATDLIKPLWGVYEAVVVDIIKSIVRRGNIHEATTEIREHAKVKPKNVSDRIHELRTRRKIAAEIKRINEEETNYDEQWLEKIKVLKKTLTELLASETSFSPYYQGLLWYYKGLMHKIQLFSDIFPGDQATECYLEAASRSTGDFYMLFHFVADAYCARGNYAAAAEAASHLVEFFRTFPPNEALDIAEASLRAYQAKSEEIKNLETLSLLPPEVTARLNAQGVDPDWLPEGQLKPTKEPVKTKKKTRKKSHKTHRSKQTVPTATTPVKTTKEPSSLAEISTPSTAEVAATPQSSPRPSSESRKQAEESAVRAPGRLTALLPQYWPDEIHREMKNIAMSLYDPFEELEILEKLQIKYDKQAGIERIYEESAWSLIRIQKQPDTACVYTGHDIYARASLEIMDEAESFLNRALCRKLGVGLSELPKEPAACTILADQRASLFDNEKDRTSYLTGFSCIMQSLGHVRYQREEFVSRGGRHAVQSLTRASYGQKISIRSRGNPT</sequence>